<dbReference type="InterPro" id="IPR000719">
    <property type="entry name" value="Prot_kinase_dom"/>
</dbReference>
<keyword evidence="2 7" id="KW-0547">Nucleotide-binding</keyword>
<name>A0ABP4W0V3_9ACTN</name>
<gene>
    <name evidence="11" type="ORF">GCM10009710_24550</name>
</gene>
<dbReference type="SMART" id="SM00740">
    <property type="entry name" value="PASTA"/>
    <property type="match status" value="2"/>
</dbReference>
<keyword evidence="4 7" id="KW-0067">ATP-binding</keyword>
<reference evidence="12" key="1">
    <citation type="journal article" date="2019" name="Int. J. Syst. Evol. Microbiol.">
        <title>The Global Catalogue of Microorganisms (GCM) 10K type strain sequencing project: providing services to taxonomists for standard genome sequencing and annotation.</title>
        <authorList>
            <consortium name="The Broad Institute Genomics Platform"/>
            <consortium name="The Broad Institute Genome Sequencing Center for Infectious Disease"/>
            <person name="Wu L."/>
            <person name="Ma J."/>
        </authorList>
    </citation>
    <scope>NUCLEOTIDE SEQUENCE [LARGE SCALE GENOMIC DNA]</scope>
    <source>
        <strain evidence="12">JCM 13518</strain>
    </source>
</reference>
<protein>
    <recommendedName>
        <fullName evidence="13">PASTA domain-containing protein</fullName>
    </recommendedName>
</protein>
<dbReference type="EMBL" id="BAAAME010000004">
    <property type="protein sequence ID" value="GAA1743600.1"/>
    <property type="molecule type" value="Genomic_DNA"/>
</dbReference>
<feature type="binding site" evidence="7">
    <location>
        <position position="44"/>
    </location>
    <ligand>
        <name>ATP</name>
        <dbReference type="ChEBI" id="CHEBI:30616"/>
    </ligand>
</feature>
<dbReference type="Pfam" id="PF03793">
    <property type="entry name" value="PASTA"/>
    <property type="match status" value="2"/>
</dbReference>
<keyword evidence="3" id="KW-0418">Kinase</keyword>
<feature type="transmembrane region" description="Helical" evidence="8">
    <location>
        <begin position="331"/>
        <end position="349"/>
    </location>
</feature>
<evidence type="ECO:0000256" key="1">
    <source>
        <dbReference type="ARBA" id="ARBA00022679"/>
    </source>
</evidence>
<dbReference type="PANTHER" id="PTHR43289:SF30">
    <property type="entry name" value="NON-SPECIFIC SERINE_THREONINE PROTEIN KINASE"/>
    <property type="match status" value="1"/>
</dbReference>
<proteinExistence type="predicted"/>
<evidence type="ECO:0000313" key="11">
    <source>
        <dbReference type="EMBL" id="GAA1743600.1"/>
    </source>
</evidence>
<feature type="domain" description="Protein kinase" evidence="9">
    <location>
        <begin position="15"/>
        <end position="277"/>
    </location>
</feature>
<evidence type="ECO:0000259" key="10">
    <source>
        <dbReference type="PROSITE" id="PS51178"/>
    </source>
</evidence>
<dbReference type="PROSITE" id="PS50011">
    <property type="entry name" value="PROTEIN_KINASE_DOM"/>
    <property type="match status" value="1"/>
</dbReference>
<dbReference type="InterPro" id="IPR005543">
    <property type="entry name" value="PASTA_dom"/>
</dbReference>
<dbReference type="CDD" id="cd14014">
    <property type="entry name" value="STKc_PknB_like"/>
    <property type="match status" value="1"/>
</dbReference>
<dbReference type="CDD" id="cd06577">
    <property type="entry name" value="PASTA_pknB"/>
    <property type="match status" value="2"/>
</dbReference>
<dbReference type="RefSeq" id="WP_344201991.1">
    <property type="nucleotide sequence ID" value="NZ_BAAAME010000004.1"/>
</dbReference>
<dbReference type="SMART" id="SM00219">
    <property type="entry name" value="TyrKc"/>
    <property type="match status" value="1"/>
</dbReference>
<evidence type="ECO:0000256" key="7">
    <source>
        <dbReference type="PROSITE-ProRule" id="PRU10141"/>
    </source>
</evidence>
<dbReference type="PROSITE" id="PS51178">
    <property type="entry name" value="PASTA"/>
    <property type="match status" value="2"/>
</dbReference>
<evidence type="ECO:0000256" key="2">
    <source>
        <dbReference type="ARBA" id="ARBA00022741"/>
    </source>
</evidence>
<dbReference type="Gene3D" id="3.30.200.20">
    <property type="entry name" value="Phosphorylase Kinase, domain 1"/>
    <property type="match status" value="1"/>
</dbReference>
<evidence type="ECO:0000256" key="5">
    <source>
        <dbReference type="ARBA" id="ARBA00047899"/>
    </source>
</evidence>
<feature type="domain" description="PASTA" evidence="10">
    <location>
        <begin position="451"/>
        <end position="515"/>
    </location>
</feature>
<dbReference type="InterPro" id="IPR011009">
    <property type="entry name" value="Kinase-like_dom_sf"/>
</dbReference>
<dbReference type="Pfam" id="PF00069">
    <property type="entry name" value="Pkinase"/>
    <property type="match status" value="1"/>
</dbReference>
<keyword evidence="8" id="KW-0812">Transmembrane</keyword>
<dbReference type="Proteomes" id="UP001501057">
    <property type="component" value="Unassembled WGS sequence"/>
</dbReference>
<dbReference type="PROSITE" id="PS00107">
    <property type="entry name" value="PROTEIN_KINASE_ATP"/>
    <property type="match status" value="1"/>
</dbReference>
<comment type="catalytic activity">
    <reaction evidence="6">
        <text>L-seryl-[protein] + ATP = O-phospho-L-seryl-[protein] + ADP + H(+)</text>
        <dbReference type="Rhea" id="RHEA:17989"/>
        <dbReference type="Rhea" id="RHEA-COMP:9863"/>
        <dbReference type="Rhea" id="RHEA-COMP:11604"/>
        <dbReference type="ChEBI" id="CHEBI:15378"/>
        <dbReference type="ChEBI" id="CHEBI:29999"/>
        <dbReference type="ChEBI" id="CHEBI:30616"/>
        <dbReference type="ChEBI" id="CHEBI:83421"/>
        <dbReference type="ChEBI" id="CHEBI:456216"/>
        <dbReference type="EC" id="2.7.11.1"/>
    </reaction>
</comment>
<dbReference type="Gene3D" id="1.10.510.10">
    <property type="entry name" value="Transferase(Phosphotransferase) domain 1"/>
    <property type="match status" value="1"/>
</dbReference>
<keyword evidence="12" id="KW-1185">Reference proteome</keyword>
<evidence type="ECO:0000313" key="12">
    <source>
        <dbReference type="Proteomes" id="UP001501057"/>
    </source>
</evidence>
<sequence length="524" mass="52685">MSTDGWSGPLLGGRFEVGELLGVGGSAAVFVALDRLTGDQVAVKIGHAHVGAELRSDVAREAEVAERLDHPNVARVHAHGWHDSAGLVQPWLAMDLVPGPSLAAWVAEHGPLSPRAAATAIGQVLDALGAAHAIGLVHRDVAPDNVLLDADGRLRLVDFGLASAFGAAGTHAGSGKVVGHVHYMSPEQASGQPVGPAGDLYQAGALLHFLLTGEPPFVRDRVEDVLRAHVEAPVPVPSARDPRNRPLDTVVATALAKTPDRRFASAAAMGAAVARLLGSDTVAVDAAATQAVSAAAGRTTAVAAWASASAAAAARPPYDEEFRESRFGGTGWLIGAALVLIVAMVWGLAGGDSTTALAKTTPTPSVAPTPEPVVTTPVAEVEEPVDDSVAVPVLDGTLTEVEARLRAAGLAVGVTRRVPSAELSGTVVASSVASGTKVDPGSAVDLDVASGSNVVPAVAGSTVGEARALLEAAGFVPVVVESAGAPGSGTSVVGTQPGSGTVLRLGVSVTLEVLRETTTETPDA</sequence>
<evidence type="ECO:0000259" key="9">
    <source>
        <dbReference type="PROSITE" id="PS50011"/>
    </source>
</evidence>
<dbReference type="PROSITE" id="PS00109">
    <property type="entry name" value="PROTEIN_KINASE_TYR"/>
    <property type="match status" value="1"/>
</dbReference>
<evidence type="ECO:0000256" key="8">
    <source>
        <dbReference type="SAM" id="Phobius"/>
    </source>
</evidence>
<dbReference type="InterPro" id="IPR020635">
    <property type="entry name" value="Tyr_kinase_cat_dom"/>
</dbReference>
<evidence type="ECO:0000256" key="6">
    <source>
        <dbReference type="ARBA" id="ARBA00048679"/>
    </source>
</evidence>
<dbReference type="SUPFAM" id="SSF56112">
    <property type="entry name" value="Protein kinase-like (PK-like)"/>
    <property type="match status" value="1"/>
</dbReference>
<comment type="catalytic activity">
    <reaction evidence="5">
        <text>L-threonyl-[protein] + ATP = O-phospho-L-threonyl-[protein] + ADP + H(+)</text>
        <dbReference type="Rhea" id="RHEA:46608"/>
        <dbReference type="Rhea" id="RHEA-COMP:11060"/>
        <dbReference type="Rhea" id="RHEA-COMP:11605"/>
        <dbReference type="ChEBI" id="CHEBI:15378"/>
        <dbReference type="ChEBI" id="CHEBI:30013"/>
        <dbReference type="ChEBI" id="CHEBI:30616"/>
        <dbReference type="ChEBI" id="CHEBI:61977"/>
        <dbReference type="ChEBI" id="CHEBI:456216"/>
        <dbReference type="EC" id="2.7.11.1"/>
    </reaction>
</comment>
<keyword evidence="1" id="KW-0808">Transferase</keyword>
<dbReference type="PANTHER" id="PTHR43289">
    <property type="entry name" value="MITOGEN-ACTIVATED PROTEIN KINASE KINASE KINASE 20-RELATED"/>
    <property type="match status" value="1"/>
</dbReference>
<evidence type="ECO:0000256" key="3">
    <source>
        <dbReference type="ARBA" id="ARBA00022777"/>
    </source>
</evidence>
<dbReference type="InterPro" id="IPR017441">
    <property type="entry name" value="Protein_kinase_ATP_BS"/>
</dbReference>
<accession>A0ABP4W0V3</accession>
<evidence type="ECO:0000256" key="4">
    <source>
        <dbReference type="ARBA" id="ARBA00022840"/>
    </source>
</evidence>
<keyword evidence="8" id="KW-1133">Transmembrane helix</keyword>
<dbReference type="Gene3D" id="3.30.10.20">
    <property type="match status" value="2"/>
</dbReference>
<keyword evidence="8" id="KW-0472">Membrane</keyword>
<feature type="domain" description="PASTA" evidence="10">
    <location>
        <begin position="375"/>
        <end position="450"/>
    </location>
</feature>
<dbReference type="InterPro" id="IPR008266">
    <property type="entry name" value="Tyr_kinase_AS"/>
</dbReference>
<comment type="caution">
    <text evidence="11">The sequence shown here is derived from an EMBL/GenBank/DDBJ whole genome shotgun (WGS) entry which is preliminary data.</text>
</comment>
<organism evidence="11 12">
    <name type="scientific">Aeromicrobium alkaliterrae</name>
    <dbReference type="NCBI Taxonomy" id="302168"/>
    <lineage>
        <taxon>Bacteria</taxon>
        <taxon>Bacillati</taxon>
        <taxon>Actinomycetota</taxon>
        <taxon>Actinomycetes</taxon>
        <taxon>Propionibacteriales</taxon>
        <taxon>Nocardioidaceae</taxon>
        <taxon>Aeromicrobium</taxon>
    </lineage>
</organism>
<evidence type="ECO:0008006" key="13">
    <source>
        <dbReference type="Google" id="ProtNLM"/>
    </source>
</evidence>